<evidence type="ECO:0000313" key="2">
    <source>
        <dbReference type="EMBL" id="SEQ39831.1"/>
    </source>
</evidence>
<feature type="transmembrane region" description="Helical" evidence="1">
    <location>
        <begin position="138"/>
        <end position="161"/>
    </location>
</feature>
<feature type="transmembrane region" description="Helical" evidence="1">
    <location>
        <begin position="356"/>
        <end position="375"/>
    </location>
</feature>
<feature type="transmembrane region" description="Helical" evidence="1">
    <location>
        <begin position="439"/>
        <end position="462"/>
    </location>
</feature>
<protein>
    <submittedName>
        <fullName evidence="2">ABC-2 type transport system permease protein</fullName>
    </submittedName>
</protein>
<keyword evidence="1" id="KW-1133">Transmembrane helix</keyword>
<feature type="transmembrane region" description="Helical" evidence="1">
    <location>
        <begin position="517"/>
        <end position="537"/>
    </location>
</feature>
<dbReference type="EMBL" id="FOET01000007">
    <property type="protein sequence ID" value="SEQ39831.1"/>
    <property type="molecule type" value="Genomic_DNA"/>
</dbReference>
<dbReference type="Proteomes" id="UP000199055">
    <property type="component" value="Unassembled WGS sequence"/>
</dbReference>
<accession>A0A1H9FPF3</accession>
<dbReference type="RefSeq" id="WP_093659783.1">
    <property type="nucleotide sequence ID" value="NZ_FOET01000007.1"/>
</dbReference>
<feature type="transmembrane region" description="Helical" evidence="1">
    <location>
        <begin position="167"/>
        <end position="190"/>
    </location>
</feature>
<keyword evidence="1" id="KW-0472">Membrane</keyword>
<name>A0A1H9FPF3_9ACTN</name>
<feature type="transmembrane region" description="Helical" evidence="1">
    <location>
        <begin position="35"/>
        <end position="56"/>
    </location>
</feature>
<feature type="transmembrane region" description="Helical" evidence="1">
    <location>
        <begin position="469"/>
        <end position="491"/>
    </location>
</feature>
<organism evidence="2 3">
    <name type="scientific">Streptomyces radiopugnans</name>
    <dbReference type="NCBI Taxonomy" id="403935"/>
    <lineage>
        <taxon>Bacteria</taxon>
        <taxon>Bacillati</taxon>
        <taxon>Actinomycetota</taxon>
        <taxon>Actinomycetes</taxon>
        <taxon>Kitasatosporales</taxon>
        <taxon>Streptomycetaceae</taxon>
        <taxon>Streptomyces</taxon>
    </lineage>
</organism>
<feature type="transmembrane region" description="Helical" evidence="1">
    <location>
        <begin position="96"/>
        <end position="117"/>
    </location>
</feature>
<keyword evidence="3" id="KW-1185">Reference proteome</keyword>
<reference evidence="2 3" key="1">
    <citation type="submission" date="2016-10" db="EMBL/GenBank/DDBJ databases">
        <authorList>
            <person name="de Groot N.N."/>
        </authorList>
    </citation>
    <scope>NUCLEOTIDE SEQUENCE [LARGE SCALE GENOMIC DNA]</scope>
    <source>
        <strain evidence="2 3">CGMCC 4.3519</strain>
    </source>
</reference>
<keyword evidence="1" id="KW-0812">Transmembrane</keyword>
<feature type="transmembrane region" description="Helical" evidence="1">
    <location>
        <begin position="407"/>
        <end position="427"/>
    </location>
</feature>
<dbReference type="AlphaFoldDB" id="A0A1H9FPF3"/>
<sequence>MARAVPAPPAARPARRHRTEAAIARLAVRLVRRGTLVLALSTALYAVVEVLAYLAAYPDAASRRTIATFQDNPAVRMLQGIPHAVDTPGGFAAWDAGWILAAITGIWAVLTTGRLLRGEEETGRAESVLAAPVRAGRALLTHLLVLAAAIAVTGAAIAAALTLSGAAAAGSALFGLGVAGFAATFAGVCAVTAQVFEVRRRATGVATAVLGASFLLRMAANSSDSRGRLRWLTPFGWMDELHAYRDPRWAALLLLLAAPVLLGAVAVRLRAMRDTGGALIIDSDSRRARPGLLGGPAAFAWRGTQGMLIGWLTGITLYALVTGPVTKAVTDFVAEQASYREMLQRLGWDLQRVTEGYLGTMGLLFGLLLSLHACWRIGAARAEEATGRLESTLTRPVSRRRWLGGHILPALAASLLLAAVAALAVWAGSVAGGADVEAAGAFGSVLNTLPVVVLLTGLAVLVYGTAPRLTVGLSAAVAVTAYLVETIGTALDWPGRVLDLSPFHHLATVPVEPFEPLPAAVMTGLGLLAVAAGVAAFERRDVTGD</sequence>
<proteinExistence type="predicted"/>
<evidence type="ECO:0000313" key="3">
    <source>
        <dbReference type="Proteomes" id="UP000199055"/>
    </source>
</evidence>
<evidence type="ECO:0000256" key="1">
    <source>
        <dbReference type="SAM" id="Phobius"/>
    </source>
</evidence>
<gene>
    <name evidence="2" type="ORF">SAMN05216481_107119</name>
</gene>
<feature type="transmembrane region" description="Helical" evidence="1">
    <location>
        <begin position="292"/>
        <end position="321"/>
    </location>
</feature>
<feature type="transmembrane region" description="Helical" evidence="1">
    <location>
        <begin position="202"/>
        <end position="220"/>
    </location>
</feature>
<dbReference type="STRING" id="403935.SAMN05216481_107119"/>
<feature type="transmembrane region" description="Helical" evidence="1">
    <location>
        <begin position="249"/>
        <end position="271"/>
    </location>
</feature>